<comment type="caution">
    <text evidence="2">The sequence shown here is derived from an EMBL/GenBank/DDBJ whole genome shotgun (WGS) entry which is preliminary data.</text>
</comment>
<evidence type="ECO:0000313" key="3">
    <source>
        <dbReference type="Proteomes" id="UP000522720"/>
    </source>
</evidence>
<dbReference type="PANTHER" id="PTHR37301:SF1">
    <property type="entry name" value="DNA-BINDING PROTEIN"/>
    <property type="match status" value="1"/>
</dbReference>
<sequence>MISFEPLWKTMELKEISQYKLLQSGIDNKTLDSLKKNKNITLLTLEKLCVILSCTPNDIVRFTADNDG</sequence>
<dbReference type="Proteomes" id="UP000522720">
    <property type="component" value="Unassembled WGS sequence"/>
</dbReference>
<evidence type="ECO:0000313" key="2">
    <source>
        <dbReference type="EMBL" id="NKZ21144.1"/>
    </source>
</evidence>
<feature type="domain" description="HTH cro/C1-type" evidence="1">
    <location>
        <begin position="7"/>
        <end position="65"/>
    </location>
</feature>
<dbReference type="InterPro" id="IPR010982">
    <property type="entry name" value="Lambda_DNA-bd_dom_sf"/>
</dbReference>
<dbReference type="Pfam" id="PF13443">
    <property type="entry name" value="HTH_26"/>
    <property type="match status" value="1"/>
</dbReference>
<evidence type="ECO:0000259" key="1">
    <source>
        <dbReference type="Pfam" id="PF13443"/>
    </source>
</evidence>
<reference evidence="2 3" key="1">
    <citation type="submission" date="2020-04" db="EMBL/GenBank/DDBJ databases">
        <title>MicrobeNet Type strains.</title>
        <authorList>
            <person name="Nicholson A.C."/>
        </authorList>
    </citation>
    <scope>NUCLEOTIDE SEQUENCE [LARGE SCALE GENOMIC DNA]</scope>
    <source>
        <strain evidence="2 3">CCUG 69612</strain>
    </source>
</reference>
<protein>
    <submittedName>
        <fullName evidence="2">Helix-turn-helix domain-containing protein</fullName>
    </submittedName>
</protein>
<name>A0A7X6N2V8_9STRE</name>
<organism evidence="2 3">
    <name type="scientific">Streptococcus ovuberis</name>
    <dbReference type="NCBI Taxonomy" id="1936207"/>
    <lineage>
        <taxon>Bacteria</taxon>
        <taxon>Bacillati</taxon>
        <taxon>Bacillota</taxon>
        <taxon>Bacilli</taxon>
        <taxon>Lactobacillales</taxon>
        <taxon>Streptococcaceae</taxon>
        <taxon>Streptococcus</taxon>
    </lineage>
</organism>
<dbReference type="Gene3D" id="1.10.260.40">
    <property type="entry name" value="lambda repressor-like DNA-binding domains"/>
    <property type="match status" value="1"/>
</dbReference>
<dbReference type="PANTHER" id="PTHR37301">
    <property type="entry name" value="DNA-BINDING PROTEIN-RELATED"/>
    <property type="match status" value="1"/>
</dbReference>
<dbReference type="EMBL" id="JAAXPR010000024">
    <property type="protein sequence ID" value="NKZ21144.1"/>
    <property type="molecule type" value="Genomic_DNA"/>
</dbReference>
<keyword evidence="3" id="KW-1185">Reference proteome</keyword>
<dbReference type="InterPro" id="IPR001387">
    <property type="entry name" value="Cro/C1-type_HTH"/>
</dbReference>
<accession>A0A7X6N2V8</accession>
<gene>
    <name evidence="2" type="ORF">HF992_09945</name>
</gene>
<dbReference type="GO" id="GO:0003677">
    <property type="term" value="F:DNA binding"/>
    <property type="evidence" value="ECO:0007669"/>
    <property type="project" value="InterPro"/>
</dbReference>
<dbReference type="AlphaFoldDB" id="A0A7X6N2V8"/>
<proteinExistence type="predicted"/>